<evidence type="ECO:0000313" key="3">
    <source>
        <dbReference type="Proteomes" id="UP000053989"/>
    </source>
</evidence>
<sequence length="69" mass="7821">MSTGTSKMNIGDSPSFREPSHQKLPNQPRGRRHVGNRFVLQTRVISTNTPVCDKHNVRNACCPRDPYKT</sequence>
<feature type="region of interest" description="Disordered" evidence="1">
    <location>
        <begin position="1"/>
        <end position="36"/>
    </location>
</feature>
<reference evidence="2 3" key="1">
    <citation type="submission" date="2014-04" db="EMBL/GenBank/DDBJ databases">
        <authorList>
            <consortium name="DOE Joint Genome Institute"/>
            <person name="Kuo A."/>
            <person name="Kohler A."/>
            <person name="Nagy L.G."/>
            <person name="Floudas D."/>
            <person name="Copeland A."/>
            <person name="Barry K.W."/>
            <person name="Cichocki N."/>
            <person name="Veneault-Fourrey C."/>
            <person name="LaButti K."/>
            <person name="Lindquist E.A."/>
            <person name="Lipzen A."/>
            <person name="Lundell T."/>
            <person name="Morin E."/>
            <person name="Murat C."/>
            <person name="Sun H."/>
            <person name="Tunlid A."/>
            <person name="Henrissat B."/>
            <person name="Grigoriev I.V."/>
            <person name="Hibbett D.S."/>
            <person name="Martin F."/>
            <person name="Nordberg H.P."/>
            <person name="Cantor M.N."/>
            <person name="Hua S.X."/>
        </authorList>
    </citation>
    <scope>NUCLEOTIDE SEQUENCE [LARGE SCALE GENOMIC DNA]</scope>
    <source>
        <strain evidence="2 3">Foug A</strain>
    </source>
</reference>
<proteinExistence type="predicted"/>
<evidence type="ECO:0000313" key="2">
    <source>
        <dbReference type="EMBL" id="KIM54773.1"/>
    </source>
</evidence>
<keyword evidence="3" id="KW-1185">Reference proteome</keyword>
<organism evidence="2 3">
    <name type="scientific">Scleroderma citrinum Foug A</name>
    <dbReference type="NCBI Taxonomy" id="1036808"/>
    <lineage>
        <taxon>Eukaryota</taxon>
        <taxon>Fungi</taxon>
        <taxon>Dikarya</taxon>
        <taxon>Basidiomycota</taxon>
        <taxon>Agaricomycotina</taxon>
        <taxon>Agaricomycetes</taxon>
        <taxon>Agaricomycetidae</taxon>
        <taxon>Boletales</taxon>
        <taxon>Sclerodermatineae</taxon>
        <taxon>Sclerodermataceae</taxon>
        <taxon>Scleroderma</taxon>
    </lineage>
</organism>
<dbReference type="InParanoid" id="A0A0C2YYU2"/>
<name>A0A0C2YYU2_9AGAM</name>
<dbReference type="AlphaFoldDB" id="A0A0C2YYU2"/>
<dbReference type="HOGENOM" id="CLU_2777399_0_0_1"/>
<dbReference type="EMBL" id="KN822147">
    <property type="protein sequence ID" value="KIM54773.1"/>
    <property type="molecule type" value="Genomic_DNA"/>
</dbReference>
<accession>A0A0C2YYU2</accession>
<evidence type="ECO:0000256" key="1">
    <source>
        <dbReference type="SAM" id="MobiDB-lite"/>
    </source>
</evidence>
<protein>
    <submittedName>
        <fullName evidence="2">Uncharacterized protein</fullName>
    </submittedName>
</protein>
<reference evidence="3" key="2">
    <citation type="submission" date="2015-01" db="EMBL/GenBank/DDBJ databases">
        <title>Evolutionary Origins and Diversification of the Mycorrhizal Mutualists.</title>
        <authorList>
            <consortium name="DOE Joint Genome Institute"/>
            <consortium name="Mycorrhizal Genomics Consortium"/>
            <person name="Kohler A."/>
            <person name="Kuo A."/>
            <person name="Nagy L.G."/>
            <person name="Floudas D."/>
            <person name="Copeland A."/>
            <person name="Barry K.W."/>
            <person name="Cichocki N."/>
            <person name="Veneault-Fourrey C."/>
            <person name="LaButti K."/>
            <person name="Lindquist E.A."/>
            <person name="Lipzen A."/>
            <person name="Lundell T."/>
            <person name="Morin E."/>
            <person name="Murat C."/>
            <person name="Riley R."/>
            <person name="Ohm R."/>
            <person name="Sun H."/>
            <person name="Tunlid A."/>
            <person name="Henrissat B."/>
            <person name="Grigoriev I.V."/>
            <person name="Hibbett D.S."/>
            <person name="Martin F."/>
        </authorList>
    </citation>
    <scope>NUCLEOTIDE SEQUENCE [LARGE SCALE GENOMIC DNA]</scope>
    <source>
        <strain evidence="3">Foug A</strain>
    </source>
</reference>
<dbReference type="Proteomes" id="UP000053989">
    <property type="component" value="Unassembled WGS sequence"/>
</dbReference>
<gene>
    <name evidence="2" type="ORF">SCLCIDRAFT_1221695</name>
</gene>